<feature type="region of interest" description="Disordered" evidence="1">
    <location>
        <begin position="1"/>
        <end position="29"/>
    </location>
</feature>
<dbReference type="EMBL" id="KN846956">
    <property type="protein sequence ID" value="KIW72266.1"/>
    <property type="molecule type" value="Genomic_DNA"/>
</dbReference>
<sequence length="171" mass="19004">MGFWNQGIRSSRSRSRSRSPSRRSYVSRPAYARSTSSIFSGFGGRAPSSRGYGHGHSSRARPRSGFINRIRRFLHEIYEKFKRHPFRMFMLVIMPLLTSGVLVKLFSSIGIRLPTSIHRMMGGQQTRQPTERFYARGGARDMGGGTALPGMAGPGWGDSLGTVMGIAKSFL</sequence>
<gene>
    <name evidence="3" type="ORF">PV04_00472</name>
</gene>
<dbReference type="HOGENOM" id="CLU_073109_1_0_1"/>
<accession>A0A0D2D3W5</accession>
<evidence type="ECO:0000256" key="2">
    <source>
        <dbReference type="SAM" id="Phobius"/>
    </source>
</evidence>
<evidence type="ECO:0000313" key="3">
    <source>
        <dbReference type="EMBL" id="KIW72266.1"/>
    </source>
</evidence>
<feature type="transmembrane region" description="Helical" evidence="2">
    <location>
        <begin position="88"/>
        <end position="111"/>
    </location>
</feature>
<proteinExistence type="predicted"/>
<name>A0A0D2D3W5_9EURO</name>
<feature type="compositionally biased region" description="Basic residues" evidence="1">
    <location>
        <begin position="11"/>
        <end position="21"/>
    </location>
</feature>
<keyword evidence="2" id="KW-0812">Transmembrane</keyword>
<evidence type="ECO:0000313" key="4">
    <source>
        <dbReference type="Proteomes" id="UP000054266"/>
    </source>
</evidence>
<organism evidence="3 4">
    <name type="scientific">Phialophora macrospora</name>
    <dbReference type="NCBI Taxonomy" id="1851006"/>
    <lineage>
        <taxon>Eukaryota</taxon>
        <taxon>Fungi</taxon>
        <taxon>Dikarya</taxon>
        <taxon>Ascomycota</taxon>
        <taxon>Pezizomycotina</taxon>
        <taxon>Eurotiomycetes</taxon>
        <taxon>Chaetothyriomycetidae</taxon>
        <taxon>Chaetothyriales</taxon>
        <taxon>Herpotrichiellaceae</taxon>
        <taxon>Phialophora</taxon>
    </lineage>
</organism>
<keyword evidence="2" id="KW-1133">Transmembrane helix</keyword>
<reference evidence="3 4" key="1">
    <citation type="submission" date="2015-01" db="EMBL/GenBank/DDBJ databases">
        <title>The Genome Sequence of Capronia semiimmersa CBS27337.</title>
        <authorList>
            <consortium name="The Broad Institute Genomics Platform"/>
            <person name="Cuomo C."/>
            <person name="de Hoog S."/>
            <person name="Gorbushina A."/>
            <person name="Stielow B."/>
            <person name="Teixiera M."/>
            <person name="Abouelleil A."/>
            <person name="Chapman S.B."/>
            <person name="Priest M."/>
            <person name="Young S.K."/>
            <person name="Wortman J."/>
            <person name="Nusbaum C."/>
            <person name="Birren B."/>
        </authorList>
    </citation>
    <scope>NUCLEOTIDE SEQUENCE [LARGE SCALE GENOMIC DNA]</scope>
    <source>
        <strain evidence="3 4">CBS 27337</strain>
    </source>
</reference>
<keyword evidence="4" id="KW-1185">Reference proteome</keyword>
<evidence type="ECO:0000256" key="1">
    <source>
        <dbReference type="SAM" id="MobiDB-lite"/>
    </source>
</evidence>
<keyword evidence="2" id="KW-0472">Membrane</keyword>
<dbReference type="Proteomes" id="UP000054266">
    <property type="component" value="Unassembled WGS sequence"/>
</dbReference>
<protein>
    <submittedName>
        <fullName evidence="3">Uncharacterized protein</fullName>
    </submittedName>
</protein>
<dbReference type="AlphaFoldDB" id="A0A0D2D3W5"/>